<keyword evidence="9" id="KW-1185">Reference proteome</keyword>
<dbReference type="GO" id="GO:0005737">
    <property type="term" value="C:cytoplasm"/>
    <property type="evidence" value="ECO:0007669"/>
    <property type="project" value="TreeGrafter"/>
</dbReference>
<keyword evidence="5 8" id="KW-0378">Hydrolase</keyword>
<keyword evidence="2" id="KW-0597">Phosphoprotein</keyword>
<evidence type="ECO:0000256" key="2">
    <source>
        <dbReference type="ARBA" id="ARBA00022553"/>
    </source>
</evidence>
<evidence type="ECO:0000256" key="4">
    <source>
        <dbReference type="ARBA" id="ARBA00022786"/>
    </source>
</evidence>
<dbReference type="Proteomes" id="UP001163046">
    <property type="component" value="Unassembled WGS sequence"/>
</dbReference>
<gene>
    <name evidence="8" type="primary">SENP6_1</name>
    <name evidence="8" type="ORF">OS493_006944</name>
</gene>
<evidence type="ECO:0000313" key="9">
    <source>
        <dbReference type="Proteomes" id="UP001163046"/>
    </source>
</evidence>
<dbReference type="InterPro" id="IPR003653">
    <property type="entry name" value="Peptidase_C48_C"/>
</dbReference>
<comment type="similarity">
    <text evidence="1">Belongs to the peptidase C48 family.</text>
</comment>
<dbReference type="EC" id="3.4.22.68" evidence="8"/>
<dbReference type="PROSITE" id="PS50600">
    <property type="entry name" value="ULP_PROTEASE"/>
    <property type="match status" value="1"/>
</dbReference>
<comment type="caution">
    <text evidence="8">The sequence shown here is derived from an EMBL/GenBank/DDBJ whole genome shotgun (WGS) entry which is preliminary data.</text>
</comment>
<reference evidence="8" key="1">
    <citation type="submission" date="2023-01" db="EMBL/GenBank/DDBJ databases">
        <title>Genome assembly of the deep-sea coral Lophelia pertusa.</title>
        <authorList>
            <person name="Herrera S."/>
            <person name="Cordes E."/>
        </authorList>
    </citation>
    <scope>NUCLEOTIDE SEQUENCE</scope>
    <source>
        <strain evidence="8">USNM1676648</strain>
        <tissue evidence="8">Polyp</tissue>
    </source>
</reference>
<evidence type="ECO:0000259" key="7">
    <source>
        <dbReference type="PROSITE" id="PS50600"/>
    </source>
</evidence>
<dbReference type="GO" id="GO:0070139">
    <property type="term" value="F:SUMO-specific endopeptidase activity"/>
    <property type="evidence" value="ECO:0007669"/>
    <property type="project" value="TreeGrafter"/>
</dbReference>
<keyword evidence="4" id="KW-0833">Ubl conjugation pathway</keyword>
<accession>A0A9X0D6P6</accession>
<dbReference type="EMBL" id="MU825875">
    <property type="protein sequence ID" value="KAJ7386909.1"/>
    <property type="molecule type" value="Genomic_DNA"/>
</dbReference>
<dbReference type="InterPro" id="IPR051947">
    <property type="entry name" value="Sentrin-specific_protease"/>
</dbReference>
<feature type="region of interest" description="Disordered" evidence="6">
    <location>
        <begin position="51"/>
        <end position="77"/>
    </location>
</feature>
<evidence type="ECO:0000256" key="1">
    <source>
        <dbReference type="ARBA" id="ARBA00005234"/>
    </source>
</evidence>
<name>A0A9X0D6P6_9CNID</name>
<evidence type="ECO:0000256" key="5">
    <source>
        <dbReference type="ARBA" id="ARBA00022801"/>
    </source>
</evidence>
<dbReference type="OrthoDB" id="442460at2759"/>
<evidence type="ECO:0000256" key="3">
    <source>
        <dbReference type="ARBA" id="ARBA00022670"/>
    </source>
</evidence>
<dbReference type="GO" id="GO:0006508">
    <property type="term" value="P:proteolysis"/>
    <property type="evidence" value="ECO:0007669"/>
    <property type="project" value="UniProtKB-KW"/>
</dbReference>
<dbReference type="PANTHER" id="PTHR46896">
    <property type="entry name" value="SENTRIN-SPECIFIC PROTEASE"/>
    <property type="match status" value="1"/>
</dbReference>
<feature type="compositionally biased region" description="Acidic residues" evidence="6">
    <location>
        <begin position="63"/>
        <end position="77"/>
    </location>
</feature>
<dbReference type="PANTHER" id="PTHR46896:SF3">
    <property type="entry name" value="FI06413P-RELATED"/>
    <property type="match status" value="1"/>
</dbReference>
<dbReference type="Gene3D" id="3.40.395.10">
    <property type="entry name" value="Adenoviral Proteinase, Chain A"/>
    <property type="match status" value="1"/>
</dbReference>
<protein>
    <submittedName>
        <fullName evidence="8">Sentrin-specific protease 6</fullName>
        <ecNumber evidence="8">3.4.22.68</ecNumber>
    </submittedName>
</protein>
<dbReference type="GO" id="GO:0005634">
    <property type="term" value="C:nucleus"/>
    <property type="evidence" value="ECO:0007669"/>
    <property type="project" value="TreeGrafter"/>
</dbReference>
<dbReference type="AlphaFoldDB" id="A0A9X0D6P6"/>
<evidence type="ECO:0000256" key="6">
    <source>
        <dbReference type="SAM" id="MobiDB-lite"/>
    </source>
</evidence>
<dbReference type="Pfam" id="PF02902">
    <property type="entry name" value="Peptidase_C48"/>
    <property type="match status" value="1"/>
</dbReference>
<dbReference type="SUPFAM" id="SSF54001">
    <property type="entry name" value="Cysteine proteinases"/>
    <property type="match status" value="1"/>
</dbReference>
<dbReference type="InterPro" id="IPR038765">
    <property type="entry name" value="Papain-like_cys_pep_sf"/>
</dbReference>
<organism evidence="8 9">
    <name type="scientific">Desmophyllum pertusum</name>
    <dbReference type="NCBI Taxonomy" id="174260"/>
    <lineage>
        <taxon>Eukaryota</taxon>
        <taxon>Metazoa</taxon>
        <taxon>Cnidaria</taxon>
        <taxon>Anthozoa</taxon>
        <taxon>Hexacorallia</taxon>
        <taxon>Scleractinia</taxon>
        <taxon>Caryophylliina</taxon>
        <taxon>Caryophylliidae</taxon>
        <taxon>Desmophyllum</taxon>
    </lineage>
</organism>
<evidence type="ECO:0000313" key="8">
    <source>
        <dbReference type="EMBL" id="KAJ7386909.1"/>
    </source>
</evidence>
<keyword evidence="3 8" id="KW-0645">Protease</keyword>
<sequence length="227" mass="26275">MHSQVRTWTKNVDIFEKDFVIVPINESSHWYLAVICFAGQKDAAYVNEINDEDDETDTKNEATDTETGTEQESGSDDELEFSPLAIVQKKPAKRTSRNSKKGLSKQIIKSQPCILVFDSLGGSRTRCMLNLRNYLRCEWRERKKEPTTRIFDTYTIKGNHPKVPQQDNFCDCGVYVLQYMESFFKDPITDFSLPIRKPDWFLSIAQKRTEIRALIYHLKASAEIDDT</sequence>
<dbReference type="GO" id="GO:0016926">
    <property type="term" value="P:protein desumoylation"/>
    <property type="evidence" value="ECO:0007669"/>
    <property type="project" value="TreeGrafter"/>
</dbReference>
<feature type="domain" description="Ubiquitin-like protease family profile" evidence="7">
    <location>
        <begin position="1"/>
        <end position="183"/>
    </location>
</feature>
<proteinExistence type="inferred from homology"/>